<organism evidence="2">
    <name type="scientific">Candidatus Kentrum sp. MB</name>
    <dbReference type="NCBI Taxonomy" id="2138164"/>
    <lineage>
        <taxon>Bacteria</taxon>
        <taxon>Pseudomonadati</taxon>
        <taxon>Pseudomonadota</taxon>
        <taxon>Gammaproteobacteria</taxon>
        <taxon>Candidatus Kentrum</taxon>
    </lineage>
</organism>
<dbReference type="InterPro" id="IPR001509">
    <property type="entry name" value="Epimerase_deHydtase"/>
</dbReference>
<protein>
    <submittedName>
        <fullName evidence="2">dTDP-6-deoxy-L-talose 4-dehydrogenase (NAD+)</fullName>
    </submittedName>
</protein>
<sequence length="280" mass="30622">MMQTFMVTGGTGFVGYQVIKELAERGIGIRAVVRNGKQDRLPNISGFERIVETPDLFAESSDWWAEICQGIDTVIHVAWYAEPGKYLAATQNLDCLSGTLALAQGAAKAGVRRLCGVGTCFEYDLSGGLLSTQTPLDPKTPYAGAKAAAYLSLSQWLPQQGVEFIWCRLFYLHGQREDERRLAPYLRQKLAAGETADLTHGRQIRDFLDVRDAAGMLVDAALGKTQGAVNICSGKPMTVRQLAEQIATEYDQHDLLNFGARPENPIDPPCVVGVREDGVE</sequence>
<gene>
    <name evidence="2" type="ORF">BECKMB1821G_GA0114241_105110</name>
    <name evidence="4" type="ORF">BECKMB1821H_GA0114242_105110</name>
    <name evidence="3" type="ORF">BECKMB1821I_GA0114274_105210</name>
</gene>
<accession>A0A450XJX6</accession>
<reference evidence="2" key="1">
    <citation type="submission" date="2019-02" db="EMBL/GenBank/DDBJ databases">
        <authorList>
            <person name="Gruber-Vodicka R. H."/>
            <person name="Seah K. B. B."/>
        </authorList>
    </citation>
    <scope>NUCLEOTIDE SEQUENCE</scope>
    <source>
        <strain evidence="2">BECK_BZ197</strain>
        <strain evidence="4">BECK_BZ198</strain>
        <strain evidence="3">BECK_BZ199</strain>
    </source>
</reference>
<evidence type="ECO:0000259" key="1">
    <source>
        <dbReference type="Pfam" id="PF01370"/>
    </source>
</evidence>
<dbReference type="Gene3D" id="3.40.50.720">
    <property type="entry name" value="NAD(P)-binding Rossmann-like Domain"/>
    <property type="match status" value="1"/>
</dbReference>
<evidence type="ECO:0000313" key="2">
    <source>
        <dbReference type="EMBL" id="VFK29602.1"/>
    </source>
</evidence>
<name>A0A450XJX6_9GAMM</name>
<dbReference type="EMBL" id="CAADFO010000051">
    <property type="protein sequence ID" value="VFK29602.1"/>
    <property type="molecule type" value="Genomic_DNA"/>
</dbReference>
<evidence type="ECO:0000313" key="3">
    <source>
        <dbReference type="EMBL" id="VFK33718.1"/>
    </source>
</evidence>
<dbReference type="InterPro" id="IPR050177">
    <property type="entry name" value="Lipid_A_modif_metabolic_enz"/>
</dbReference>
<feature type="domain" description="NAD-dependent epimerase/dehydratase" evidence="1">
    <location>
        <begin position="6"/>
        <end position="231"/>
    </location>
</feature>
<dbReference type="PANTHER" id="PTHR43245">
    <property type="entry name" value="BIFUNCTIONAL POLYMYXIN RESISTANCE PROTEIN ARNA"/>
    <property type="match status" value="1"/>
</dbReference>
<dbReference type="EMBL" id="CAADGH010000051">
    <property type="protein sequence ID" value="VFK76318.1"/>
    <property type="molecule type" value="Genomic_DNA"/>
</dbReference>
<proteinExistence type="predicted"/>
<dbReference type="EMBL" id="CAADFQ010000052">
    <property type="protein sequence ID" value="VFK33718.1"/>
    <property type="molecule type" value="Genomic_DNA"/>
</dbReference>
<dbReference type="Pfam" id="PF01370">
    <property type="entry name" value="Epimerase"/>
    <property type="match status" value="1"/>
</dbReference>
<dbReference type="PANTHER" id="PTHR43245:SF13">
    <property type="entry name" value="UDP-D-APIOSE_UDP-D-XYLOSE SYNTHASE 2"/>
    <property type="match status" value="1"/>
</dbReference>
<dbReference type="SUPFAM" id="SSF51735">
    <property type="entry name" value="NAD(P)-binding Rossmann-fold domains"/>
    <property type="match status" value="1"/>
</dbReference>
<evidence type="ECO:0000313" key="4">
    <source>
        <dbReference type="EMBL" id="VFK76318.1"/>
    </source>
</evidence>
<dbReference type="InterPro" id="IPR036291">
    <property type="entry name" value="NAD(P)-bd_dom_sf"/>
</dbReference>
<dbReference type="AlphaFoldDB" id="A0A450XJX6"/>